<dbReference type="Proteomes" id="UP001562425">
    <property type="component" value="Unassembled WGS sequence"/>
</dbReference>
<dbReference type="Pfam" id="PF02363">
    <property type="entry name" value="C_tripleX"/>
    <property type="match status" value="6"/>
</dbReference>
<dbReference type="InterPro" id="IPR053255">
    <property type="entry name" value="EGF-like_domain"/>
</dbReference>
<dbReference type="InterPro" id="IPR009030">
    <property type="entry name" value="Growth_fac_rcpt_cys_sf"/>
</dbReference>
<dbReference type="EMBL" id="JBEHCU010008558">
    <property type="protein sequence ID" value="KAL1381789.1"/>
    <property type="molecule type" value="Genomic_DNA"/>
</dbReference>
<name>A0ABD1CYV7_CULPP</name>
<accession>A0ABD1CYV7</accession>
<feature type="signal peptide" evidence="1">
    <location>
        <begin position="1"/>
        <end position="19"/>
    </location>
</feature>
<feature type="domain" description="EGF-like" evidence="2">
    <location>
        <begin position="193"/>
        <end position="226"/>
    </location>
</feature>
<feature type="chain" id="PRO_5044751593" description="EGF-like domain-containing protein" evidence="1">
    <location>
        <begin position="20"/>
        <end position="352"/>
    </location>
</feature>
<organism evidence="3 4">
    <name type="scientific">Culex pipiens pipiens</name>
    <name type="common">Northern house mosquito</name>
    <dbReference type="NCBI Taxonomy" id="38569"/>
    <lineage>
        <taxon>Eukaryota</taxon>
        <taxon>Metazoa</taxon>
        <taxon>Ecdysozoa</taxon>
        <taxon>Arthropoda</taxon>
        <taxon>Hexapoda</taxon>
        <taxon>Insecta</taxon>
        <taxon>Pterygota</taxon>
        <taxon>Neoptera</taxon>
        <taxon>Endopterygota</taxon>
        <taxon>Diptera</taxon>
        <taxon>Nematocera</taxon>
        <taxon>Culicoidea</taxon>
        <taxon>Culicidae</taxon>
        <taxon>Culicinae</taxon>
        <taxon>Culicini</taxon>
        <taxon>Culex</taxon>
        <taxon>Culex</taxon>
    </lineage>
</organism>
<protein>
    <recommendedName>
        <fullName evidence="2">EGF-like domain-containing protein</fullName>
    </recommendedName>
</protein>
<dbReference type="InterPro" id="IPR003341">
    <property type="entry name" value="Cys_rich_tripleX"/>
</dbReference>
<dbReference type="Gene3D" id="2.10.25.10">
    <property type="entry name" value="Laminin"/>
    <property type="match status" value="6"/>
</dbReference>
<feature type="domain" description="EGF-like" evidence="2">
    <location>
        <begin position="263"/>
        <end position="296"/>
    </location>
</feature>
<dbReference type="InterPro" id="IPR000742">
    <property type="entry name" value="EGF"/>
</dbReference>
<evidence type="ECO:0000259" key="2">
    <source>
        <dbReference type="SMART" id="SM00181"/>
    </source>
</evidence>
<feature type="domain" description="EGF-like" evidence="2">
    <location>
        <begin position="125"/>
        <end position="156"/>
    </location>
</feature>
<feature type="domain" description="EGF-like" evidence="2">
    <location>
        <begin position="228"/>
        <end position="261"/>
    </location>
</feature>
<dbReference type="SMART" id="SM00181">
    <property type="entry name" value="EGF"/>
    <property type="match status" value="6"/>
</dbReference>
<keyword evidence="4" id="KW-1185">Reference proteome</keyword>
<evidence type="ECO:0000256" key="1">
    <source>
        <dbReference type="SAM" id="SignalP"/>
    </source>
</evidence>
<dbReference type="SUPFAM" id="SSF57184">
    <property type="entry name" value="Growth factor receptor domain"/>
    <property type="match status" value="1"/>
</dbReference>
<gene>
    <name evidence="3" type="ORF">pipiens_013349</name>
</gene>
<reference evidence="3 4" key="1">
    <citation type="submission" date="2024-05" db="EMBL/GenBank/DDBJ databases">
        <title>Culex pipiens pipiens assembly and annotation.</title>
        <authorList>
            <person name="Alout H."/>
            <person name="Durand T."/>
        </authorList>
    </citation>
    <scope>NUCLEOTIDE SEQUENCE [LARGE SCALE GENOMIC DNA]</scope>
    <source>
        <strain evidence="3">HA-2024</strain>
        <tissue evidence="3">Whole body</tissue>
    </source>
</reference>
<feature type="domain" description="EGF-like" evidence="2">
    <location>
        <begin position="89"/>
        <end position="123"/>
    </location>
</feature>
<keyword evidence="1" id="KW-0732">Signal</keyword>
<comment type="caution">
    <text evidence="3">The sequence shown here is derived from an EMBL/GenBank/DDBJ whole genome shotgun (WGS) entry which is preliminary data.</text>
</comment>
<dbReference type="AlphaFoldDB" id="A0ABD1CYV7"/>
<dbReference type="PANTHER" id="PTHR24047">
    <property type="entry name" value="FI01909P-RELATED"/>
    <property type="match status" value="1"/>
</dbReference>
<dbReference type="PANTHER" id="PTHR24047:SF29">
    <property type="entry name" value="EATER-RELATED"/>
    <property type="match status" value="1"/>
</dbReference>
<feature type="domain" description="EGF-like" evidence="2">
    <location>
        <begin position="158"/>
        <end position="191"/>
    </location>
</feature>
<evidence type="ECO:0000313" key="4">
    <source>
        <dbReference type="Proteomes" id="UP001562425"/>
    </source>
</evidence>
<evidence type="ECO:0000313" key="3">
    <source>
        <dbReference type="EMBL" id="KAL1381789.1"/>
    </source>
</evidence>
<sequence length="352" mass="37793">MKFYTLISALLLLIPTVLGRICLKDVSVQYLKRGTTRVSRTANCYYHCIFAFHTRIVDSSYTAQTCELASKTELRSECCDGYAKNSRGECLPVCEGGCINGTCNAPNQCGCAEGYQLRGNRCLPVCDVECVLGVCTKPGQCTCLPGYTKQTDTECAPVCETPCENGRCIAPNTCECDHGFEKYWFSDYQCFPKCDPTIADCSYGTCVAPNRCRCAVGFVFSGHRCVPQCDTTCVNGDCTSPNRCTCKEGFSTSSGDSNVCVPICASGCQHGTCVGPNTCQCSGGYNATSTDPNLCEPSCDPTHVDVSNGQCIAPNVLRCSEGYVLERSSGLMRCRSSVEGGQEIPTGLLTST</sequence>
<proteinExistence type="predicted"/>